<reference evidence="1" key="1">
    <citation type="journal article" date="2021" name="Proc. Natl. Acad. Sci. U.S.A.">
        <title>A Catalog of Tens of Thousands of Viruses from Human Metagenomes Reveals Hidden Associations with Chronic Diseases.</title>
        <authorList>
            <person name="Tisza M.J."/>
            <person name="Buck C.B."/>
        </authorList>
    </citation>
    <scope>NUCLEOTIDE SEQUENCE</scope>
    <source>
        <strain evidence="1">Ctljn1</strain>
    </source>
</reference>
<organism evidence="1">
    <name type="scientific">Siphoviridae sp. ctljn1</name>
    <dbReference type="NCBI Taxonomy" id="2826448"/>
    <lineage>
        <taxon>Viruses</taxon>
        <taxon>Duplodnaviria</taxon>
        <taxon>Heunggongvirae</taxon>
        <taxon>Uroviricota</taxon>
        <taxon>Caudoviricetes</taxon>
    </lineage>
</organism>
<name>A0A8S5R1D9_9CAUD</name>
<sequence>MVQSLFRQIGNVQKGVAMLYERFMEPFIILHKSKVADGEGGFIEWWEDGETVELAISNNQSIQAQIAEHQGVTSTCTITSYKSVKLKYHDVVRRKRDGSTYRVTSRGDSKVSPNFSPIDMNRVTAERWDIPNE</sequence>
<accession>A0A8S5R1D9</accession>
<evidence type="ECO:0000313" key="1">
    <source>
        <dbReference type="EMBL" id="DAE24915.1"/>
    </source>
</evidence>
<dbReference type="EMBL" id="BK015788">
    <property type="protein sequence ID" value="DAE24915.1"/>
    <property type="molecule type" value="Genomic_DNA"/>
</dbReference>
<proteinExistence type="predicted"/>
<protein>
    <submittedName>
        <fullName evidence="1">Head closure knob</fullName>
    </submittedName>
</protein>